<protein>
    <recommendedName>
        <fullName evidence="3">DUF2971 domain-containing protein</fullName>
    </recommendedName>
</protein>
<evidence type="ECO:0000313" key="1">
    <source>
        <dbReference type="EMBL" id="MFD1641068.1"/>
    </source>
</evidence>
<evidence type="ECO:0008006" key="3">
    <source>
        <dbReference type="Google" id="ProtNLM"/>
    </source>
</evidence>
<sequence length="281" mass="33007">MSSKFELFGREPTESIWRYTSLAKLLNMIEGPNEMNLIALQTKEFEDDYEGTLSRNALLELEKMIVDDSQNKYLFDFGPVRHKYTENVRNDIRRDYYRGARSKVWSAYDMIERMREITFANCWNIGNVEDSNMWGSYTTKTDGVVIKSNFESFKDSIISSEGKLYVGDVEYIDFEEGGEKMRNKAIAPFFYKKKEFRNESEFRFVVTDYSREKLNIENSITSMPDTEDRVRKIKLDTTTFIDEIRVHSQSDDYLKRVLTDLLQDKDVDIPVNDSSLKPNLS</sequence>
<name>A0ABD6D514_9EURY</name>
<proteinExistence type="predicted"/>
<comment type="caution">
    <text evidence="1">The sequence shown here is derived from an EMBL/GenBank/DDBJ whole genome shotgun (WGS) entry which is preliminary data.</text>
</comment>
<dbReference type="Proteomes" id="UP001597052">
    <property type="component" value="Unassembled WGS sequence"/>
</dbReference>
<accession>A0ABD6D514</accession>
<dbReference type="RefSeq" id="WP_256394755.1">
    <property type="nucleotide sequence ID" value="NZ_JANHDJ010000001.1"/>
</dbReference>
<reference evidence="1 2" key="1">
    <citation type="journal article" date="2019" name="Int. J. Syst. Evol. Microbiol.">
        <title>The Global Catalogue of Microorganisms (GCM) 10K type strain sequencing project: providing services to taxonomists for standard genome sequencing and annotation.</title>
        <authorList>
            <consortium name="The Broad Institute Genomics Platform"/>
            <consortium name="The Broad Institute Genome Sequencing Center for Infectious Disease"/>
            <person name="Wu L."/>
            <person name="Ma J."/>
        </authorList>
    </citation>
    <scope>NUCLEOTIDE SEQUENCE [LARGE SCALE GENOMIC DNA]</scope>
    <source>
        <strain evidence="1 2">CGMCC 1.10593</strain>
    </source>
</reference>
<gene>
    <name evidence="1" type="ORF">ACFSBW_04150</name>
</gene>
<keyword evidence="2" id="KW-1185">Reference proteome</keyword>
<evidence type="ECO:0000313" key="2">
    <source>
        <dbReference type="Proteomes" id="UP001597052"/>
    </source>
</evidence>
<organism evidence="1 2">
    <name type="scientific">Halohasta litorea</name>
    <dbReference type="NCBI Taxonomy" id="869891"/>
    <lineage>
        <taxon>Archaea</taxon>
        <taxon>Methanobacteriati</taxon>
        <taxon>Methanobacteriota</taxon>
        <taxon>Stenosarchaea group</taxon>
        <taxon>Halobacteria</taxon>
        <taxon>Halobacteriales</taxon>
        <taxon>Haloferacaceae</taxon>
        <taxon>Halohasta</taxon>
    </lineage>
</organism>
<dbReference type="EMBL" id="JBHUDM010000001">
    <property type="protein sequence ID" value="MFD1641068.1"/>
    <property type="molecule type" value="Genomic_DNA"/>
</dbReference>
<dbReference type="AlphaFoldDB" id="A0ABD6D514"/>